<dbReference type="Proteomes" id="UP001157353">
    <property type="component" value="Unassembled WGS sequence"/>
</dbReference>
<proteinExistence type="predicted"/>
<dbReference type="PROSITE" id="PS51186">
    <property type="entry name" value="GNAT"/>
    <property type="match status" value="1"/>
</dbReference>
<sequence>MDIREIKWQQALPLRHQVLWPQKSPEFCKVNGDENAKHYGAYIEGVLVSVASVYIEEATTKQQNKGARLRKFATLAPHQGRGIGTALITFILNQLKQDDVAFFWCDARKTAVGFYQRFDMQVQGNEFDKSGVLYFKMQVQLNQILLCTIV</sequence>
<dbReference type="CDD" id="cd04301">
    <property type="entry name" value="NAT_SF"/>
    <property type="match status" value="1"/>
</dbReference>
<keyword evidence="3" id="KW-1185">Reference proteome</keyword>
<dbReference type="RefSeq" id="WP_284204147.1">
    <property type="nucleotide sequence ID" value="NZ_BSPQ01000009.1"/>
</dbReference>
<reference evidence="3" key="1">
    <citation type="journal article" date="2019" name="Int. J. Syst. Evol. Microbiol.">
        <title>The Global Catalogue of Microorganisms (GCM) 10K type strain sequencing project: providing services to taxonomists for standard genome sequencing and annotation.</title>
        <authorList>
            <consortium name="The Broad Institute Genomics Platform"/>
            <consortium name="The Broad Institute Genome Sequencing Center for Infectious Disease"/>
            <person name="Wu L."/>
            <person name="Ma J."/>
        </authorList>
    </citation>
    <scope>NUCLEOTIDE SEQUENCE [LARGE SCALE GENOMIC DNA]</scope>
    <source>
        <strain evidence="3">NBRC 103166</strain>
    </source>
</reference>
<dbReference type="Pfam" id="PF13673">
    <property type="entry name" value="Acetyltransf_10"/>
    <property type="match status" value="1"/>
</dbReference>
<gene>
    <name evidence="2" type="ORF">GCM10007916_20930</name>
</gene>
<name>A0ABQ6E1E3_9GAMM</name>
<dbReference type="EMBL" id="BSPQ01000009">
    <property type="protein sequence ID" value="GLS91025.1"/>
    <property type="molecule type" value="Genomic_DNA"/>
</dbReference>
<feature type="domain" description="N-acetyltransferase" evidence="1">
    <location>
        <begin position="1"/>
        <end position="142"/>
    </location>
</feature>
<accession>A0ABQ6E1E3</accession>
<dbReference type="Gene3D" id="3.40.630.30">
    <property type="match status" value="1"/>
</dbReference>
<evidence type="ECO:0000259" key="1">
    <source>
        <dbReference type="PROSITE" id="PS51186"/>
    </source>
</evidence>
<comment type="caution">
    <text evidence="2">The sequence shown here is derived from an EMBL/GenBank/DDBJ whole genome shotgun (WGS) entry which is preliminary data.</text>
</comment>
<evidence type="ECO:0000313" key="2">
    <source>
        <dbReference type="EMBL" id="GLS91025.1"/>
    </source>
</evidence>
<dbReference type="InterPro" id="IPR000182">
    <property type="entry name" value="GNAT_dom"/>
</dbReference>
<organism evidence="2 3">
    <name type="scientific">Psychromonas marina</name>
    <dbReference type="NCBI Taxonomy" id="88364"/>
    <lineage>
        <taxon>Bacteria</taxon>
        <taxon>Pseudomonadati</taxon>
        <taxon>Pseudomonadota</taxon>
        <taxon>Gammaproteobacteria</taxon>
        <taxon>Alteromonadales</taxon>
        <taxon>Psychromonadaceae</taxon>
        <taxon>Psychromonas</taxon>
    </lineage>
</organism>
<dbReference type="SUPFAM" id="SSF55729">
    <property type="entry name" value="Acyl-CoA N-acyltransferases (Nat)"/>
    <property type="match status" value="1"/>
</dbReference>
<protein>
    <submittedName>
        <fullName evidence="2">N-acetyltransferase</fullName>
    </submittedName>
</protein>
<dbReference type="InterPro" id="IPR016181">
    <property type="entry name" value="Acyl_CoA_acyltransferase"/>
</dbReference>
<evidence type="ECO:0000313" key="3">
    <source>
        <dbReference type="Proteomes" id="UP001157353"/>
    </source>
</evidence>